<evidence type="ECO:0000313" key="2">
    <source>
        <dbReference type="EMBL" id="KAK2197465.1"/>
    </source>
</evidence>
<feature type="region of interest" description="Disordered" evidence="1">
    <location>
        <begin position="60"/>
        <end position="81"/>
    </location>
</feature>
<evidence type="ECO:0000313" key="3">
    <source>
        <dbReference type="Proteomes" id="UP001214638"/>
    </source>
</evidence>
<organism evidence="2 3">
    <name type="scientific">Babesia duncani</name>
    <dbReference type="NCBI Taxonomy" id="323732"/>
    <lineage>
        <taxon>Eukaryota</taxon>
        <taxon>Sar</taxon>
        <taxon>Alveolata</taxon>
        <taxon>Apicomplexa</taxon>
        <taxon>Aconoidasida</taxon>
        <taxon>Piroplasmida</taxon>
        <taxon>Babesiidae</taxon>
        <taxon>Babesia</taxon>
    </lineage>
</organism>
<keyword evidence="3" id="KW-1185">Reference proteome</keyword>
<gene>
    <name evidence="2" type="ORF">BdWA1_000465</name>
</gene>
<dbReference type="Proteomes" id="UP001214638">
    <property type="component" value="Unassembled WGS sequence"/>
</dbReference>
<comment type="caution">
    <text evidence="2">The sequence shown here is derived from an EMBL/GenBank/DDBJ whole genome shotgun (WGS) entry which is preliminary data.</text>
</comment>
<dbReference type="KEGG" id="bdw:94334763"/>
<reference evidence="2" key="1">
    <citation type="journal article" date="2023" name="Nat. Microbiol.">
        <title>Babesia duncani multi-omics identifies virulence factors and drug targets.</title>
        <authorList>
            <person name="Singh P."/>
            <person name="Lonardi S."/>
            <person name="Liang Q."/>
            <person name="Vydyam P."/>
            <person name="Khabirova E."/>
            <person name="Fang T."/>
            <person name="Gihaz S."/>
            <person name="Thekkiniath J."/>
            <person name="Munshi M."/>
            <person name="Abel S."/>
            <person name="Ciampossin L."/>
            <person name="Batugedara G."/>
            <person name="Gupta M."/>
            <person name="Lu X.M."/>
            <person name="Lenz T."/>
            <person name="Chakravarty S."/>
            <person name="Cornillot E."/>
            <person name="Hu Y."/>
            <person name="Ma W."/>
            <person name="Gonzalez L.M."/>
            <person name="Sanchez S."/>
            <person name="Estrada K."/>
            <person name="Sanchez-Flores A."/>
            <person name="Montero E."/>
            <person name="Harb O.S."/>
            <person name="Le Roch K.G."/>
            <person name="Mamoun C.B."/>
        </authorList>
    </citation>
    <scope>NUCLEOTIDE SEQUENCE</scope>
    <source>
        <strain evidence="2">WA1</strain>
    </source>
</reference>
<dbReference type="GeneID" id="94334763"/>
<accession>A0AAD9PM90</accession>
<dbReference type="AlphaFoldDB" id="A0AAD9PM90"/>
<feature type="compositionally biased region" description="Basic and acidic residues" evidence="1">
    <location>
        <begin position="66"/>
        <end position="76"/>
    </location>
</feature>
<name>A0AAD9PM90_9APIC</name>
<protein>
    <submittedName>
        <fullName evidence="2">Uncharacterized protein</fullName>
    </submittedName>
</protein>
<sequence>MNLLSKEGYDPPGAPGIIQSGFSFPFNWRRYEESARDSFGSHGHPTSIIGYRVPTRFRIGLPNRLGPRDSQRRGPNPDRACNVEYSRSTESQMSFTDYCGLRFPTLDTSRNSKYWKVIAITP</sequence>
<dbReference type="EMBL" id="JALLKP010000001">
    <property type="protein sequence ID" value="KAK2197465.1"/>
    <property type="molecule type" value="Genomic_DNA"/>
</dbReference>
<evidence type="ECO:0000256" key="1">
    <source>
        <dbReference type="SAM" id="MobiDB-lite"/>
    </source>
</evidence>
<dbReference type="RefSeq" id="XP_067804307.1">
    <property type="nucleotide sequence ID" value="XM_067945516.1"/>
</dbReference>
<proteinExistence type="predicted"/>